<evidence type="ECO:0000256" key="1">
    <source>
        <dbReference type="SAM" id="MobiDB-lite"/>
    </source>
</evidence>
<protein>
    <submittedName>
        <fullName evidence="2">Uncharacterized protein</fullName>
    </submittedName>
</protein>
<dbReference type="InterPro" id="IPR058227">
    <property type="entry name" value="RSP_7527-like"/>
</dbReference>
<organism evidence="2 3">
    <name type="scientific">Sediminicurvatus halobius</name>
    <dbReference type="NCBI Taxonomy" id="2182432"/>
    <lineage>
        <taxon>Bacteria</taxon>
        <taxon>Pseudomonadati</taxon>
        <taxon>Pseudomonadota</taxon>
        <taxon>Gammaproteobacteria</taxon>
        <taxon>Chromatiales</taxon>
        <taxon>Ectothiorhodospiraceae</taxon>
        <taxon>Sediminicurvatus</taxon>
    </lineage>
</organism>
<accession>A0A2U2N4N5</accession>
<reference evidence="2 3" key="1">
    <citation type="submission" date="2018-05" db="EMBL/GenBank/DDBJ databases">
        <title>Spiribacter halobius sp. nov., a moderately halophilic bacterium isolated from marine solar saltern.</title>
        <authorList>
            <person name="Zheng W.-S."/>
            <person name="Lu D.-C."/>
            <person name="Du Z.-J."/>
        </authorList>
    </citation>
    <scope>NUCLEOTIDE SEQUENCE [LARGE SCALE GENOMIC DNA]</scope>
    <source>
        <strain evidence="2 3">E85</strain>
    </source>
</reference>
<comment type="caution">
    <text evidence="2">The sequence shown here is derived from an EMBL/GenBank/DDBJ whole genome shotgun (WGS) entry which is preliminary data.</text>
</comment>
<proteinExistence type="predicted"/>
<name>A0A2U2N4N5_9GAMM</name>
<gene>
    <name evidence="2" type="ORF">DEM34_05945</name>
</gene>
<dbReference type="AlphaFoldDB" id="A0A2U2N4N5"/>
<keyword evidence="3" id="KW-1185">Reference proteome</keyword>
<dbReference type="EMBL" id="QFFI01000007">
    <property type="protein sequence ID" value="PWG64042.1"/>
    <property type="molecule type" value="Genomic_DNA"/>
</dbReference>
<dbReference type="Proteomes" id="UP000245474">
    <property type="component" value="Unassembled WGS sequence"/>
</dbReference>
<sequence>MPDRDNTGAPLPDADPEPEEQLDAFTVEQEARRLRAQTLRQLFLSLFRRRRDARPLPAQPTRATATAAVDEEQRKAA</sequence>
<dbReference type="NCBIfam" id="NF046098">
    <property type="entry name" value="RSP_7527_fam"/>
    <property type="match status" value="1"/>
</dbReference>
<feature type="region of interest" description="Disordered" evidence="1">
    <location>
        <begin position="50"/>
        <end position="77"/>
    </location>
</feature>
<evidence type="ECO:0000313" key="2">
    <source>
        <dbReference type="EMBL" id="PWG64042.1"/>
    </source>
</evidence>
<feature type="compositionally biased region" description="Low complexity" evidence="1">
    <location>
        <begin position="55"/>
        <end position="68"/>
    </location>
</feature>
<dbReference type="RefSeq" id="WP_146205176.1">
    <property type="nucleotide sequence ID" value="NZ_CP086615.1"/>
</dbReference>
<evidence type="ECO:0000313" key="3">
    <source>
        <dbReference type="Proteomes" id="UP000245474"/>
    </source>
</evidence>